<keyword evidence="4" id="KW-0547">Nucleotide-binding</keyword>
<dbReference type="PANTHER" id="PTHR43166:SF36">
    <property type="entry name" value="METHIONINE IMPORT ATP-BINDING PROTEIN METN 2"/>
    <property type="match status" value="1"/>
</dbReference>
<dbReference type="OrthoDB" id="9802264at2"/>
<dbReference type="GO" id="GO:0005524">
    <property type="term" value="F:ATP binding"/>
    <property type="evidence" value="ECO:0007669"/>
    <property type="project" value="UniProtKB-KW"/>
</dbReference>
<evidence type="ECO:0000313" key="10">
    <source>
        <dbReference type="EMBL" id="SES66064.1"/>
    </source>
</evidence>
<dbReference type="InterPro" id="IPR041701">
    <property type="entry name" value="MetN_ABC"/>
</dbReference>
<dbReference type="PROSITE" id="PS00211">
    <property type="entry name" value="ABC_TRANSPORTER_1"/>
    <property type="match status" value="1"/>
</dbReference>
<dbReference type="Gene3D" id="3.40.50.300">
    <property type="entry name" value="P-loop containing nucleotide triphosphate hydrolases"/>
    <property type="match status" value="1"/>
</dbReference>
<dbReference type="PROSITE" id="PS50893">
    <property type="entry name" value="ABC_TRANSPORTER_2"/>
    <property type="match status" value="1"/>
</dbReference>
<dbReference type="InterPro" id="IPR050086">
    <property type="entry name" value="MetN_ABC_transporter-like"/>
</dbReference>
<dbReference type="Pfam" id="PF00005">
    <property type="entry name" value="ABC_tran"/>
    <property type="match status" value="1"/>
</dbReference>
<dbReference type="SMART" id="SM00930">
    <property type="entry name" value="NIL"/>
    <property type="match status" value="1"/>
</dbReference>
<dbReference type="FunFam" id="3.40.50.300:FF:000056">
    <property type="entry name" value="Cell division ATP-binding protein FtsE"/>
    <property type="match status" value="1"/>
</dbReference>
<comment type="similarity">
    <text evidence="1">Belongs to the ABC transporter superfamily.</text>
</comment>
<evidence type="ECO:0000256" key="1">
    <source>
        <dbReference type="ARBA" id="ARBA00005417"/>
    </source>
</evidence>
<name>A0A1H9YB21_9BACI</name>
<evidence type="ECO:0000256" key="8">
    <source>
        <dbReference type="ARBA" id="ARBA00023136"/>
    </source>
</evidence>
<sequence length="342" mass="38565">MISIKNLSKIYKSKDKMDVTAVDNLNLSINKGEIFGVIGYSGAGKSTFIRLLNRLEEPTGGEIVMDNKDMTSLNNQSLRNERQKIGMIFQHFNLLWSRTVFDNIAFPLEIAGVAKDERKDKVNELIQLVGLTGRENYYPSQLSGGQKQRVGIARALANDPKVLLCDEATSALDPQTTDDILDLLVNINRKLGLTIIVITHEMHVIKKICQRVAVMDNGKVIEQGEVLDVFMHPKEKTTRRFVQQVMGDQEEQSPIHYFVKNYQSGKVLRLHFVGETANQALISKLVKTFNVEINILQGNITQTKDGAYGTLYVHMDGNKEEIQNAIHYIHQTSVELEVEDHA</sequence>
<dbReference type="EMBL" id="FOHJ01000001">
    <property type="protein sequence ID" value="SES66064.1"/>
    <property type="molecule type" value="Genomic_DNA"/>
</dbReference>
<dbReference type="SUPFAM" id="SSF55021">
    <property type="entry name" value="ACT-like"/>
    <property type="match status" value="1"/>
</dbReference>
<dbReference type="GO" id="GO:0016887">
    <property type="term" value="F:ATP hydrolysis activity"/>
    <property type="evidence" value="ECO:0007669"/>
    <property type="project" value="InterPro"/>
</dbReference>
<dbReference type="InterPro" id="IPR017871">
    <property type="entry name" value="ABC_transporter-like_CS"/>
</dbReference>
<keyword evidence="3" id="KW-1003">Cell membrane</keyword>
<feature type="domain" description="ABC transporter" evidence="9">
    <location>
        <begin position="2"/>
        <end position="242"/>
    </location>
</feature>
<dbReference type="Gene3D" id="3.30.70.260">
    <property type="match status" value="1"/>
</dbReference>
<dbReference type="PANTHER" id="PTHR43166">
    <property type="entry name" value="AMINO ACID IMPORT ATP-BINDING PROTEIN"/>
    <property type="match status" value="1"/>
</dbReference>
<keyword evidence="11" id="KW-1185">Reference proteome</keyword>
<dbReference type="GO" id="GO:0006865">
    <property type="term" value="P:amino acid transport"/>
    <property type="evidence" value="ECO:0007669"/>
    <property type="project" value="UniProtKB-KW"/>
</dbReference>
<accession>A0A1H9YB21</accession>
<evidence type="ECO:0000256" key="5">
    <source>
        <dbReference type="ARBA" id="ARBA00022840"/>
    </source>
</evidence>
<evidence type="ECO:0000256" key="2">
    <source>
        <dbReference type="ARBA" id="ARBA00022448"/>
    </source>
</evidence>
<dbReference type="CDD" id="cd03258">
    <property type="entry name" value="ABC_MetN_methionine_transporter"/>
    <property type="match status" value="1"/>
</dbReference>
<dbReference type="InterPro" id="IPR045865">
    <property type="entry name" value="ACT-like_dom_sf"/>
</dbReference>
<keyword evidence="2" id="KW-0813">Transport</keyword>
<dbReference type="InterPro" id="IPR027417">
    <property type="entry name" value="P-loop_NTPase"/>
</dbReference>
<dbReference type="AlphaFoldDB" id="A0A1H9YB21"/>
<reference evidence="11" key="1">
    <citation type="submission" date="2016-10" db="EMBL/GenBank/DDBJ databases">
        <authorList>
            <person name="Varghese N."/>
            <person name="Submissions S."/>
        </authorList>
    </citation>
    <scope>NUCLEOTIDE SEQUENCE [LARGE SCALE GENOMIC DNA]</scope>
    <source>
        <strain evidence="11">CGMCC 1.3566</strain>
    </source>
</reference>
<dbReference type="InterPro" id="IPR018449">
    <property type="entry name" value="NIL_domain"/>
</dbReference>
<organism evidence="10 11">
    <name type="scientific">Salinibacillus kushneri</name>
    <dbReference type="NCBI Taxonomy" id="237682"/>
    <lineage>
        <taxon>Bacteria</taxon>
        <taxon>Bacillati</taxon>
        <taxon>Bacillota</taxon>
        <taxon>Bacilli</taxon>
        <taxon>Bacillales</taxon>
        <taxon>Bacillaceae</taxon>
        <taxon>Salinibacillus</taxon>
    </lineage>
</organism>
<dbReference type="STRING" id="237682.SAMN05421676_10192"/>
<dbReference type="InterPro" id="IPR003439">
    <property type="entry name" value="ABC_transporter-like_ATP-bd"/>
</dbReference>
<keyword evidence="8" id="KW-0472">Membrane</keyword>
<evidence type="ECO:0000256" key="4">
    <source>
        <dbReference type="ARBA" id="ARBA00022741"/>
    </source>
</evidence>
<dbReference type="GO" id="GO:0005886">
    <property type="term" value="C:plasma membrane"/>
    <property type="evidence" value="ECO:0007669"/>
    <property type="project" value="UniProtKB-ARBA"/>
</dbReference>
<proteinExistence type="inferred from homology"/>
<protein>
    <submittedName>
        <fullName evidence="10">D-methionine transport system ATP-binding protein</fullName>
    </submittedName>
</protein>
<dbReference type="InterPro" id="IPR003593">
    <property type="entry name" value="AAA+_ATPase"/>
</dbReference>
<dbReference type="RefSeq" id="WP_093130867.1">
    <property type="nucleotide sequence ID" value="NZ_FOHJ01000001.1"/>
</dbReference>
<evidence type="ECO:0000259" key="9">
    <source>
        <dbReference type="PROSITE" id="PS50893"/>
    </source>
</evidence>
<keyword evidence="5 10" id="KW-0067">ATP-binding</keyword>
<dbReference type="Proteomes" id="UP000199095">
    <property type="component" value="Unassembled WGS sequence"/>
</dbReference>
<evidence type="ECO:0000256" key="6">
    <source>
        <dbReference type="ARBA" id="ARBA00022967"/>
    </source>
</evidence>
<gene>
    <name evidence="10" type="ORF">SAMN05421676_10192</name>
</gene>
<keyword evidence="6" id="KW-1278">Translocase</keyword>
<dbReference type="SUPFAM" id="SSF52540">
    <property type="entry name" value="P-loop containing nucleoside triphosphate hydrolases"/>
    <property type="match status" value="1"/>
</dbReference>
<keyword evidence="7" id="KW-0029">Amino-acid transport</keyword>
<evidence type="ECO:0000256" key="3">
    <source>
        <dbReference type="ARBA" id="ARBA00022475"/>
    </source>
</evidence>
<dbReference type="Pfam" id="PF09383">
    <property type="entry name" value="NIL"/>
    <property type="match status" value="1"/>
</dbReference>
<evidence type="ECO:0000256" key="7">
    <source>
        <dbReference type="ARBA" id="ARBA00022970"/>
    </source>
</evidence>
<evidence type="ECO:0000313" key="11">
    <source>
        <dbReference type="Proteomes" id="UP000199095"/>
    </source>
</evidence>
<dbReference type="SMART" id="SM00382">
    <property type="entry name" value="AAA"/>
    <property type="match status" value="1"/>
</dbReference>